<comment type="subcellular location">
    <subcellularLocation>
        <location evidence="1">Membrane</location>
        <topology evidence="1">Multi-pass membrane protein</topology>
    </subcellularLocation>
</comment>
<dbReference type="GO" id="GO:0022857">
    <property type="term" value="F:transmembrane transporter activity"/>
    <property type="evidence" value="ECO:0007669"/>
    <property type="project" value="InterPro"/>
</dbReference>
<evidence type="ECO:0000256" key="5">
    <source>
        <dbReference type="SAM" id="MobiDB-lite"/>
    </source>
</evidence>
<dbReference type="OrthoDB" id="194139at2759"/>
<evidence type="ECO:0000313" key="8">
    <source>
        <dbReference type="EMBL" id="KAF2202985.1"/>
    </source>
</evidence>
<feature type="transmembrane region" description="Helical" evidence="6">
    <location>
        <begin position="37"/>
        <end position="59"/>
    </location>
</feature>
<accession>A0A9P4N0L2</accession>
<dbReference type="Pfam" id="PF07690">
    <property type="entry name" value="MFS_1"/>
    <property type="match status" value="1"/>
</dbReference>
<evidence type="ECO:0000313" key="9">
    <source>
        <dbReference type="Proteomes" id="UP000799536"/>
    </source>
</evidence>
<dbReference type="PROSITE" id="PS50850">
    <property type="entry name" value="MFS"/>
    <property type="match status" value="1"/>
</dbReference>
<keyword evidence="9" id="KW-1185">Reference proteome</keyword>
<dbReference type="GO" id="GO:0016020">
    <property type="term" value="C:membrane"/>
    <property type="evidence" value="ECO:0007669"/>
    <property type="project" value="UniProtKB-SubCell"/>
</dbReference>
<dbReference type="InterPro" id="IPR020846">
    <property type="entry name" value="MFS_dom"/>
</dbReference>
<dbReference type="PANTHER" id="PTHR23507:SF1">
    <property type="entry name" value="FI18259P1-RELATED"/>
    <property type="match status" value="1"/>
</dbReference>
<reference evidence="8" key="1">
    <citation type="journal article" date="2020" name="Stud. Mycol.">
        <title>101 Dothideomycetes genomes: a test case for predicting lifestyles and emergence of pathogens.</title>
        <authorList>
            <person name="Haridas S."/>
            <person name="Albert R."/>
            <person name="Binder M."/>
            <person name="Bloem J."/>
            <person name="Labutti K."/>
            <person name="Salamov A."/>
            <person name="Andreopoulos B."/>
            <person name="Baker S."/>
            <person name="Barry K."/>
            <person name="Bills G."/>
            <person name="Bluhm B."/>
            <person name="Cannon C."/>
            <person name="Castanera R."/>
            <person name="Culley D."/>
            <person name="Daum C."/>
            <person name="Ezra D."/>
            <person name="Gonzalez J."/>
            <person name="Henrissat B."/>
            <person name="Kuo A."/>
            <person name="Liang C."/>
            <person name="Lipzen A."/>
            <person name="Lutzoni F."/>
            <person name="Magnuson J."/>
            <person name="Mondo S."/>
            <person name="Nolan M."/>
            <person name="Ohm R."/>
            <person name="Pangilinan J."/>
            <person name="Park H.-J."/>
            <person name="Ramirez L."/>
            <person name="Alfaro M."/>
            <person name="Sun H."/>
            <person name="Tritt A."/>
            <person name="Yoshinaga Y."/>
            <person name="Zwiers L.-H."/>
            <person name="Turgeon B."/>
            <person name="Goodwin S."/>
            <person name="Spatafora J."/>
            <person name="Crous P."/>
            <person name="Grigoriev I."/>
        </authorList>
    </citation>
    <scope>NUCLEOTIDE SEQUENCE</scope>
    <source>
        <strain evidence="8">ATCC 74209</strain>
    </source>
</reference>
<dbReference type="Proteomes" id="UP000799536">
    <property type="component" value="Unassembled WGS sequence"/>
</dbReference>
<feature type="transmembrane region" description="Helical" evidence="6">
    <location>
        <begin position="231"/>
        <end position="251"/>
    </location>
</feature>
<evidence type="ECO:0000256" key="4">
    <source>
        <dbReference type="ARBA" id="ARBA00023136"/>
    </source>
</evidence>
<organism evidence="8 9">
    <name type="scientific">Delitschia confertaspora ATCC 74209</name>
    <dbReference type="NCBI Taxonomy" id="1513339"/>
    <lineage>
        <taxon>Eukaryota</taxon>
        <taxon>Fungi</taxon>
        <taxon>Dikarya</taxon>
        <taxon>Ascomycota</taxon>
        <taxon>Pezizomycotina</taxon>
        <taxon>Dothideomycetes</taxon>
        <taxon>Pleosporomycetidae</taxon>
        <taxon>Pleosporales</taxon>
        <taxon>Delitschiaceae</taxon>
        <taxon>Delitschia</taxon>
    </lineage>
</organism>
<feature type="transmembrane region" description="Helical" evidence="6">
    <location>
        <begin position="137"/>
        <end position="156"/>
    </location>
</feature>
<evidence type="ECO:0000256" key="2">
    <source>
        <dbReference type="ARBA" id="ARBA00022692"/>
    </source>
</evidence>
<feature type="region of interest" description="Disordered" evidence="5">
    <location>
        <begin position="1"/>
        <end position="31"/>
    </location>
</feature>
<evidence type="ECO:0000256" key="1">
    <source>
        <dbReference type="ARBA" id="ARBA00004141"/>
    </source>
</evidence>
<dbReference type="InterPro" id="IPR036259">
    <property type="entry name" value="MFS_trans_sf"/>
</dbReference>
<feature type="transmembrane region" description="Helical" evidence="6">
    <location>
        <begin position="351"/>
        <end position="370"/>
    </location>
</feature>
<evidence type="ECO:0000256" key="3">
    <source>
        <dbReference type="ARBA" id="ARBA00022989"/>
    </source>
</evidence>
<evidence type="ECO:0000259" key="7">
    <source>
        <dbReference type="PROSITE" id="PS50850"/>
    </source>
</evidence>
<keyword evidence="2 6" id="KW-0812">Transmembrane</keyword>
<feature type="domain" description="Major facilitator superfamily (MFS) profile" evidence="7">
    <location>
        <begin position="39"/>
        <end position="504"/>
    </location>
</feature>
<keyword evidence="3 6" id="KW-1133">Transmembrane helix</keyword>
<sequence length="529" mass="57971">MSAPNPPQRNSFEESAPLLPPARSVPEPCEPSNKSRIWIWVVILGTFLITIIDVGSFLADPPKTRIFEANLCLRYYSKHDPSKINNDGTVDEALCKINAVQEKLAMIIGWSGLFDAIPGILLAVPFGTLADKYGRKWIFMLSLFGLQLSFAWQLLICYFRTLPLQLTWLSSLFLVLGGGPLVASAVGLTFLSDVIPPEKRTTVFLYFTASVGIAELLAPIMAAQLMKHGDWLPLLLALGCLGFGVFLSLFIPETLHIIDLPEPADEADSEVERGIELSPSSKTPGLGLKAQLLHLRDAMHFFRRDFTLGLVIFSFLANRLGRQSLDLLIRYASQRYGWRIQQAAYLTSVRAAANLVSLIVIIPLANVLLLKRLRLSAHKADLWIARGSIVLTTVSFFIMGVSATPALLVLGLLVYNLGTGYNAAMRSVAIVVVGGQSSPDIGRLMAVIAIVEGVGAMLSSPILNGTFQWGMNLGQLFLGLPFMVSATIFGLISIITFMITIRDVHLAYEEDCNHQTPHTTEPEELPSPE</sequence>
<feature type="transmembrane region" description="Helical" evidence="6">
    <location>
        <begin position="168"/>
        <end position="191"/>
    </location>
</feature>
<comment type="caution">
    <text evidence="8">The sequence shown here is derived from an EMBL/GenBank/DDBJ whole genome shotgun (WGS) entry which is preliminary data.</text>
</comment>
<proteinExistence type="predicted"/>
<gene>
    <name evidence="8" type="ORF">GQ43DRAFT_291239</name>
</gene>
<dbReference type="EMBL" id="ML993917">
    <property type="protein sequence ID" value="KAF2202985.1"/>
    <property type="molecule type" value="Genomic_DNA"/>
</dbReference>
<feature type="transmembrane region" description="Helical" evidence="6">
    <location>
        <begin position="203"/>
        <end position="225"/>
    </location>
</feature>
<dbReference type="Gene3D" id="1.20.1250.20">
    <property type="entry name" value="MFS general substrate transporter like domains"/>
    <property type="match status" value="1"/>
</dbReference>
<evidence type="ECO:0000256" key="6">
    <source>
        <dbReference type="SAM" id="Phobius"/>
    </source>
</evidence>
<feature type="transmembrane region" description="Helical" evidence="6">
    <location>
        <begin position="107"/>
        <end position="130"/>
    </location>
</feature>
<dbReference type="AlphaFoldDB" id="A0A9P4N0L2"/>
<feature type="transmembrane region" description="Helical" evidence="6">
    <location>
        <begin position="444"/>
        <end position="463"/>
    </location>
</feature>
<dbReference type="SUPFAM" id="SSF103473">
    <property type="entry name" value="MFS general substrate transporter"/>
    <property type="match status" value="1"/>
</dbReference>
<feature type="transmembrane region" description="Helical" evidence="6">
    <location>
        <begin position="475"/>
        <end position="499"/>
    </location>
</feature>
<dbReference type="PANTHER" id="PTHR23507">
    <property type="entry name" value="ZGC:174356"/>
    <property type="match status" value="1"/>
</dbReference>
<name>A0A9P4N0L2_9PLEO</name>
<dbReference type="InterPro" id="IPR011701">
    <property type="entry name" value="MFS"/>
</dbReference>
<keyword evidence="4 6" id="KW-0472">Membrane</keyword>
<protein>
    <submittedName>
        <fullName evidence="8">MFS general substrate transporter</fullName>
    </submittedName>
</protein>